<protein>
    <recommendedName>
        <fullName evidence="6">ABC-2 type transporter transmembrane domain-containing protein</fullName>
    </recommendedName>
</protein>
<evidence type="ECO:0000313" key="8">
    <source>
        <dbReference type="Proteomes" id="UP001160390"/>
    </source>
</evidence>
<name>A0AA35M6G5_9HYPO</name>
<evidence type="ECO:0000256" key="4">
    <source>
        <dbReference type="ARBA" id="ARBA00023136"/>
    </source>
</evidence>
<evidence type="ECO:0000256" key="5">
    <source>
        <dbReference type="SAM" id="Phobius"/>
    </source>
</evidence>
<evidence type="ECO:0000256" key="1">
    <source>
        <dbReference type="ARBA" id="ARBA00004141"/>
    </source>
</evidence>
<keyword evidence="3 5" id="KW-1133">Transmembrane helix</keyword>
<accession>A0AA35M6G5</accession>
<dbReference type="AlphaFoldDB" id="A0AA35M6G5"/>
<keyword evidence="8" id="KW-1185">Reference proteome</keyword>
<gene>
    <name evidence="7" type="ORF">CCHLO57077_00019467</name>
</gene>
<keyword evidence="4 5" id="KW-0472">Membrane</keyword>
<organism evidence="7 8">
    <name type="scientific">Clonostachys chloroleuca</name>
    <dbReference type="NCBI Taxonomy" id="1926264"/>
    <lineage>
        <taxon>Eukaryota</taxon>
        <taxon>Fungi</taxon>
        <taxon>Dikarya</taxon>
        <taxon>Ascomycota</taxon>
        <taxon>Pezizomycotina</taxon>
        <taxon>Sordariomycetes</taxon>
        <taxon>Hypocreomycetidae</taxon>
        <taxon>Hypocreales</taxon>
        <taxon>Bionectriaceae</taxon>
        <taxon>Clonostachys</taxon>
    </lineage>
</organism>
<reference evidence="7" key="1">
    <citation type="submission" date="2023-01" db="EMBL/GenBank/DDBJ databases">
        <authorList>
            <person name="Piombo E."/>
        </authorList>
    </citation>
    <scope>NUCLEOTIDE SEQUENCE</scope>
</reference>
<evidence type="ECO:0000259" key="6">
    <source>
        <dbReference type="Pfam" id="PF01061"/>
    </source>
</evidence>
<dbReference type="Pfam" id="PF01061">
    <property type="entry name" value="ABC2_membrane"/>
    <property type="match status" value="1"/>
</dbReference>
<dbReference type="Proteomes" id="UP001160390">
    <property type="component" value="Unassembled WGS sequence"/>
</dbReference>
<feature type="transmembrane region" description="Helical" evidence="5">
    <location>
        <begin position="6"/>
        <end position="23"/>
    </location>
</feature>
<evidence type="ECO:0000256" key="2">
    <source>
        <dbReference type="ARBA" id="ARBA00022692"/>
    </source>
</evidence>
<dbReference type="GO" id="GO:0016020">
    <property type="term" value="C:membrane"/>
    <property type="evidence" value="ECO:0007669"/>
    <property type="project" value="UniProtKB-SubCell"/>
</dbReference>
<comment type="caution">
    <text evidence="7">The sequence shown here is derived from an EMBL/GenBank/DDBJ whole genome shotgun (WGS) entry which is preliminary data.</text>
</comment>
<dbReference type="EMBL" id="CABFNP030001102">
    <property type="protein sequence ID" value="CAI6091328.1"/>
    <property type="molecule type" value="Genomic_DNA"/>
</dbReference>
<keyword evidence="2 5" id="KW-0812">Transmembrane</keyword>
<dbReference type="GO" id="GO:0140359">
    <property type="term" value="F:ABC-type transporter activity"/>
    <property type="evidence" value="ECO:0007669"/>
    <property type="project" value="InterPro"/>
</dbReference>
<feature type="transmembrane region" description="Helical" evidence="5">
    <location>
        <begin position="57"/>
        <end position="77"/>
    </location>
</feature>
<feature type="domain" description="ABC-2 type transporter transmembrane" evidence="6">
    <location>
        <begin position="42"/>
        <end position="131"/>
    </location>
</feature>
<proteinExistence type="predicted"/>
<sequence>MPKSSSIKSTILPVVLIPLFFAYPKRLNRPEASAESRPIIKLCPWCSLKRLKGNPSLAIGALVGNLILSLIILTRFVQHPIIEKYIRYAFYHPSAEVVASFICDLPSKIISSIALNLTLYFMTNLRREPAHLICQRLGHIHDLSNNRFRSSLTLSSARPGWHPNTYSHHIHLFCLPIHYMLKWCYG</sequence>
<dbReference type="InterPro" id="IPR013525">
    <property type="entry name" value="ABC2_TM"/>
</dbReference>
<evidence type="ECO:0000256" key="3">
    <source>
        <dbReference type="ARBA" id="ARBA00022989"/>
    </source>
</evidence>
<comment type="subcellular location">
    <subcellularLocation>
        <location evidence="1">Membrane</location>
        <topology evidence="1">Multi-pass membrane protein</topology>
    </subcellularLocation>
</comment>
<evidence type="ECO:0000313" key="7">
    <source>
        <dbReference type="EMBL" id="CAI6091328.1"/>
    </source>
</evidence>